<proteinExistence type="predicted"/>
<keyword evidence="2" id="KW-1185">Reference proteome</keyword>
<feature type="non-terminal residue" evidence="1">
    <location>
        <position position="1"/>
    </location>
</feature>
<dbReference type="Proteomes" id="UP000789860">
    <property type="component" value="Unassembled WGS sequence"/>
</dbReference>
<evidence type="ECO:0000313" key="1">
    <source>
        <dbReference type="EMBL" id="CAG8510057.1"/>
    </source>
</evidence>
<sequence>MILSNDMDLEEFVMSKGDLSSANQLLKLKDHINLLVNLLSTKSDSNTKKDFKYLKKILLTDSEWITINELVKILQPFYEATNYLGASNYCTYSVLVPILIDLKNRYQPTDDIEIEDINNYDNDDQDIFDDTSYDEEEDEQAYTPINIDIDKIKSNLYNAINYYWSNLTIPKLLLPSLLDPRCKNLSFVTFTERFATENLLREEYNRINNLDKENVVRMEIHTKKHNTKGSILSIFKKHTPTIIEEISEYLKSKEIDFECDPLEW</sequence>
<organism evidence="1 2">
    <name type="scientific">Scutellospora calospora</name>
    <dbReference type="NCBI Taxonomy" id="85575"/>
    <lineage>
        <taxon>Eukaryota</taxon>
        <taxon>Fungi</taxon>
        <taxon>Fungi incertae sedis</taxon>
        <taxon>Mucoromycota</taxon>
        <taxon>Glomeromycotina</taxon>
        <taxon>Glomeromycetes</taxon>
        <taxon>Diversisporales</taxon>
        <taxon>Gigasporaceae</taxon>
        <taxon>Scutellospora</taxon>
    </lineage>
</organism>
<protein>
    <submittedName>
        <fullName evidence="1">9777_t:CDS:1</fullName>
    </submittedName>
</protein>
<comment type="caution">
    <text evidence="1">The sequence shown here is derived from an EMBL/GenBank/DDBJ whole genome shotgun (WGS) entry which is preliminary data.</text>
</comment>
<name>A0ACA9L4E2_9GLOM</name>
<evidence type="ECO:0000313" key="2">
    <source>
        <dbReference type="Proteomes" id="UP000789860"/>
    </source>
</evidence>
<dbReference type="EMBL" id="CAJVPM010004171">
    <property type="protein sequence ID" value="CAG8510057.1"/>
    <property type="molecule type" value="Genomic_DNA"/>
</dbReference>
<accession>A0ACA9L4E2</accession>
<reference evidence="1" key="1">
    <citation type="submission" date="2021-06" db="EMBL/GenBank/DDBJ databases">
        <authorList>
            <person name="Kallberg Y."/>
            <person name="Tangrot J."/>
            <person name="Rosling A."/>
        </authorList>
    </citation>
    <scope>NUCLEOTIDE SEQUENCE</scope>
    <source>
        <strain evidence="1">AU212A</strain>
    </source>
</reference>
<gene>
    <name evidence="1" type="ORF">SCALOS_LOCUS3618</name>
</gene>